<gene>
    <name evidence="1" type="ORF">OIH86_11425</name>
</gene>
<accession>A0ABT3DGT0</accession>
<reference evidence="1 2" key="1">
    <citation type="submission" date="2022-10" db="EMBL/GenBank/DDBJ databases">
        <title>Draft genome assembly of moderately radiation resistant bacterium Metabacillus halosaccharovorans.</title>
        <authorList>
            <person name="Pal S."/>
            <person name="Gopinathan A."/>
        </authorList>
    </citation>
    <scope>NUCLEOTIDE SEQUENCE [LARGE SCALE GENOMIC DNA]</scope>
    <source>
        <strain evidence="1 2">VITHBRA001</strain>
    </source>
</reference>
<name>A0ABT3DGT0_9BACI</name>
<protein>
    <submittedName>
        <fullName evidence="1">Uncharacterized protein</fullName>
    </submittedName>
</protein>
<dbReference type="EMBL" id="JAOYEY010000036">
    <property type="protein sequence ID" value="MCV9886270.1"/>
    <property type="molecule type" value="Genomic_DNA"/>
</dbReference>
<evidence type="ECO:0000313" key="1">
    <source>
        <dbReference type="EMBL" id="MCV9886270.1"/>
    </source>
</evidence>
<proteinExistence type="predicted"/>
<keyword evidence="2" id="KW-1185">Reference proteome</keyword>
<dbReference type="RefSeq" id="WP_264142896.1">
    <property type="nucleotide sequence ID" value="NZ_JAOYEY010000036.1"/>
</dbReference>
<comment type="caution">
    <text evidence="1">The sequence shown here is derived from an EMBL/GenBank/DDBJ whole genome shotgun (WGS) entry which is preliminary data.</text>
</comment>
<dbReference type="Proteomes" id="UP001526147">
    <property type="component" value="Unassembled WGS sequence"/>
</dbReference>
<evidence type="ECO:0000313" key="2">
    <source>
        <dbReference type="Proteomes" id="UP001526147"/>
    </source>
</evidence>
<organism evidence="1 2">
    <name type="scientific">Metabacillus halosaccharovorans</name>
    <dbReference type="NCBI Taxonomy" id="930124"/>
    <lineage>
        <taxon>Bacteria</taxon>
        <taxon>Bacillati</taxon>
        <taxon>Bacillota</taxon>
        <taxon>Bacilli</taxon>
        <taxon>Bacillales</taxon>
        <taxon>Bacillaceae</taxon>
        <taxon>Metabacillus</taxon>
    </lineage>
</organism>
<sequence>MKETIKPSKFQKEMITISMINFRNTQKGMGRKLFDISYQKVQKMNEQVELDGMEMIYISQSLRFQSKQFAQSGRNELAKLYRGYGDQIEKVRKAFQMRNMPEIAKNKKAASAGTLTA</sequence>